<reference evidence="4" key="2">
    <citation type="submission" date="2025-08" db="UniProtKB">
        <authorList>
            <consortium name="Ensembl"/>
        </authorList>
    </citation>
    <scope>IDENTIFICATION</scope>
</reference>
<evidence type="ECO:0000313" key="5">
    <source>
        <dbReference type="Proteomes" id="UP000002280"/>
    </source>
</evidence>
<reference evidence="4 5" key="1">
    <citation type="journal article" date="2007" name="Nature">
        <title>Genome of the marsupial Monodelphis domestica reveals innovation in non-coding sequences.</title>
        <authorList>
            <person name="Mikkelsen T.S."/>
            <person name="Wakefield M.J."/>
            <person name="Aken B."/>
            <person name="Amemiya C.T."/>
            <person name="Chang J.L."/>
            <person name="Duke S."/>
            <person name="Garber M."/>
            <person name="Gentles A.J."/>
            <person name="Goodstadt L."/>
            <person name="Heger A."/>
            <person name="Jurka J."/>
            <person name="Kamal M."/>
            <person name="Mauceli E."/>
            <person name="Searle S.M."/>
            <person name="Sharpe T."/>
            <person name="Baker M.L."/>
            <person name="Batzer M.A."/>
            <person name="Benos P.V."/>
            <person name="Belov K."/>
            <person name="Clamp M."/>
            <person name="Cook A."/>
            <person name="Cuff J."/>
            <person name="Das R."/>
            <person name="Davidow L."/>
            <person name="Deakin J.E."/>
            <person name="Fazzari M.J."/>
            <person name="Glass J.L."/>
            <person name="Grabherr M."/>
            <person name="Greally J.M."/>
            <person name="Gu W."/>
            <person name="Hore T.A."/>
            <person name="Huttley G.A."/>
            <person name="Kleber M."/>
            <person name="Jirtle R.L."/>
            <person name="Koina E."/>
            <person name="Lee J.T."/>
            <person name="Mahony S."/>
            <person name="Marra M.A."/>
            <person name="Miller R.D."/>
            <person name="Nicholls R.D."/>
            <person name="Oda M."/>
            <person name="Papenfuss A.T."/>
            <person name="Parra Z.E."/>
            <person name="Pollock D.D."/>
            <person name="Ray D.A."/>
            <person name="Schein J.E."/>
            <person name="Speed T.P."/>
            <person name="Thompson K."/>
            <person name="VandeBerg J.L."/>
            <person name="Wade C.M."/>
            <person name="Walker J.A."/>
            <person name="Waters P.D."/>
            <person name="Webber C."/>
            <person name="Weidman J.R."/>
            <person name="Xie X."/>
            <person name="Zody M.C."/>
            <person name="Baldwin J."/>
            <person name="Abdouelleil A."/>
            <person name="Abdulkadir J."/>
            <person name="Abebe A."/>
            <person name="Abera B."/>
            <person name="Abreu J."/>
            <person name="Acer S.C."/>
            <person name="Aftuck L."/>
            <person name="Alexander A."/>
            <person name="An P."/>
            <person name="Anderson E."/>
            <person name="Anderson S."/>
            <person name="Arachi H."/>
            <person name="Azer M."/>
            <person name="Bachantsang P."/>
            <person name="Barry A."/>
            <person name="Bayul T."/>
            <person name="Berlin A."/>
            <person name="Bessette D."/>
            <person name="Bloom T."/>
            <person name="Bloom T."/>
            <person name="Boguslavskiy L."/>
            <person name="Bonnet C."/>
            <person name="Boukhgalter B."/>
            <person name="Bourzgui I."/>
            <person name="Brown A."/>
            <person name="Cahill P."/>
            <person name="Channer S."/>
            <person name="Cheshatsang Y."/>
            <person name="Chuda L."/>
            <person name="Citroen M."/>
            <person name="Collymore A."/>
            <person name="Cooke P."/>
            <person name="Costello M."/>
            <person name="D'Aco K."/>
            <person name="Daza R."/>
            <person name="De Haan G."/>
            <person name="DeGray S."/>
            <person name="DeMaso C."/>
            <person name="Dhargay N."/>
            <person name="Dooley K."/>
            <person name="Dooley E."/>
            <person name="Doricent M."/>
            <person name="Dorje P."/>
            <person name="Dorjee K."/>
            <person name="Dupes A."/>
            <person name="Elong R."/>
            <person name="Falk J."/>
            <person name="Farina A."/>
            <person name="Faro S."/>
            <person name="Ferguson D."/>
            <person name="Fisher S."/>
            <person name="Foley C.D."/>
            <person name="Franke A."/>
            <person name="Friedrich D."/>
            <person name="Gadbois L."/>
            <person name="Gearin G."/>
            <person name="Gearin C.R."/>
            <person name="Giannoukos G."/>
            <person name="Goode T."/>
            <person name="Graham J."/>
            <person name="Grandbois E."/>
            <person name="Grewal S."/>
            <person name="Gyaltsen K."/>
            <person name="Hafez N."/>
            <person name="Hagos B."/>
            <person name="Hall J."/>
            <person name="Henson C."/>
            <person name="Hollinger A."/>
            <person name="Honan T."/>
            <person name="Huard M.D."/>
            <person name="Hughes L."/>
            <person name="Hurhula B."/>
            <person name="Husby M.E."/>
            <person name="Kamat A."/>
            <person name="Kanga B."/>
            <person name="Kashin S."/>
            <person name="Khazanovich D."/>
            <person name="Kisner P."/>
            <person name="Lance K."/>
            <person name="Lara M."/>
            <person name="Lee W."/>
            <person name="Lennon N."/>
            <person name="Letendre F."/>
            <person name="LeVine R."/>
            <person name="Lipovsky A."/>
            <person name="Liu X."/>
            <person name="Liu J."/>
            <person name="Liu S."/>
            <person name="Lokyitsang T."/>
            <person name="Lokyitsang Y."/>
            <person name="Lubonja R."/>
            <person name="Lui A."/>
            <person name="MacDonald P."/>
            <person name="Magnisalis V."/>
            <person name="Maru K."/>
            <person name="Matthews C."/>
            <person name="McCusker W."/>
            <person name="McDonough S."/>
            <person name="Mehta T."/>
            <person name="Meldrim J."/>
            <person name="Meneus L."/>
            <person name="Mihai O."/>
            <person name="Mihalev A."/>
            <person name="Mihova T."/>
            <person name="Mittelman R."/>
            <person name="Mlenga V."/>
            <person name="Montmayeur A."/>
            <person name="Mulrain L."/>
            <person name="Navidi A."/>
            <person name="Naylor J."/>
            <person name="Negash T."/>
            <person name="Nguyen T."/>
            <person name="Nguyen N."/>
            <person name="Nicol R."/>
            <person name="Norbu C."/>
            <person name="Norbu N."/>
            <person name="Novod N."/>
            <person name="O'Neill B."/>
            <person name="Osman S."/>
            <person name="Markiewicz E."/>
            <person name="Oyono O.L."/>
            <person name="Patti C."/>
            <person name="Phunkhang P."/>
            <person name="Pierre F."/>
            <person name="Priest M."/>
            <person name="Raghuraman S."/>
            <person name="Rege F."/>
            <person name="Reyes R."/>
            <person name="Rise C."/>
            <person name="Rogov P."/>
            <person name="Ross K."/>
            <person name="Ryan E."/>
            <person name="Settipalli S."/>
            <person name="Shea T."/>
            <person name="Sherpa N."/>
            <person name="Shi L."/>
            <person name="Shih D."/>
            <person name="Sparrow T."/>
            <person name="Spaulding J."/>
            <person name="Stalker J."/>
            <person name="Stange-Thomann N."/>
            <person name="Stavropoulos S."/>
            <person name="Stone C."/>
            <person name="Strader C."/>
            <person name="Tesfaye S."/>
            <person name="Thomson T."/>
            <person name="Thoulutsang Y."/>
            <person name="Thoulutsang D."/>
            <person name="Topham K."/>
            <person name="Topping I."/>
            <person name="Tsamla T."/>
            <person name="Vassiliev H."/>
            <person name="Vo A."/>
            <person name="Wangchuk T."/>
            <person name="Wangdi T."/>
            <person name="Weiand M."/>
            <person name="Wilkinson J."/>
            <person name="Wilson A."/>
            <person name="Yadav S."/>
            <person name="Young G."/>
            <person name="Yu Q."/>
            <person name="Zembek L."/>
            <person name="Zhong D."/>
            <person name="Zimmer A."/>
            <person name="Zwirko Z."/>
            <person name="Jaffe D.B."/>
            <person name="Alvarez P."/>
            <person name="Brockman W."/>
            <person name="Butler J."/>
            <person name="Chin C."/>
            <person name="Gnerre S."/>
            <person name="MacCallum I."/>
            <person name="Graves J.A."/>
            <person name="Ponting C.P."/>
            <person name="Breen M."/>
            <person name="Samollow P.B."/>
            <person name="Lander E.S."/>
            <person name="Lindblad-Toh K."/>
        </authorList>
    </citation>
    <scope>NUCLEOTIDE SEQUENCE [LARGE SCALE GENOMIC DNA]</scope>
</reference>
<dbReference type="InterPro" id="IPR050208">
    <property type="entry name" value="MHC_class-I_related"/>
</dbReference>
<proteinExistence type="predicted"/>
<dbReference type="STRING" id="13616.ENSMODP00000038748"/>
<dbReference type="PANTHER" id="PTHR16675:SF289">
    <property type="entry name" value="ZINC-ALPHA-2-GLYCOPROTEIN"/>
    <property type="match status" value="1"/>
</dbReference>
<dbReference type="GO" id="GO:0006955">
    <property type="term" value="P:immune response"/>
    <property type="evidence" value="ECO:0000318"/>
    <property type="project" value="GO_Central"/>
</dbReference>
<gene>
    <name evidence="4" type="primary">LOC103098191</name>
</gene>
<keyword evidence="2" id="KW-0732">Signal</keyword>
<protein>
    <submittedName>
        <fullName evidence="4">Zinc-alpha-2-glycoprotein-like</fullName>
    </submittedName>
</protein>
<dbReference type="InterPro" id="IPR011161">
    <property type="entry name" value="MHC_I-like_Ag-recog"/>
</dbReference>
<feature type="domain" description="MHC class I-like antigen recognition-like" evidence="3">
    <location>
        <begin position="39"/>
        <end position="199"/>
    </location>
</feature>
<evidence type="ECO:0000259" key="3">
    <source>
        <dbReference type="Pfam" id="PF00129"/>
    </source>
</evidence>
<reference evidence="4" key="3">
    <citation type="submission" date="2025-09" db="UniProtKB">
        <authorList>
            <consortium name="Ensembl"/>
        </authorList>
    </citation>
    <scope>IDENTIFICATION</scope>
</reference>
<dbReference type="GeneID" id="103098191"/>
<dbReference type="GeneTree" id="ENSGT01120000271828"/>
<dbReference type="KEGG" id="mdo:103098191"/>
<dbReference type="GO" id="GO:0002476">
    <property type="term" value="P:antigen processing and presentation of endogenous peptide antigen via MHC class Ib"/>
    <property type="evidence" value="ECO:0000318"/>
    <property type="project" value="GO_Central"/>
</dbReference>
<dbReference type="InterPro" id="IPR037055">
    <property type="entry name" value="MHC_I-like_Ag-recog_sf"/>
</dbReference>
<dbReference type="Gene3D" id="3.30.500.10">
    <property type="entry name" value="MHC class I-like antigen recognition-like"/>
    <property type="match status" value="1"/>
</dbReference>
<dbReference type="GO" id="GO:0005615">
    <property type="term" value="C:extracellular space"/>
    <property type="evidence" value="ECO:0000318"/>
    <property type="project" value="GO_Central"/>
</dbReference>
<dbReference type="PANTHER" id="PTHR16675">
    <property type="entry name" value="MHC CLASS I-RELATED"/>
    <property type="match status" value="1"/>
</dbReference>
<evidence type="ECO:0000313" key="4">
    <source>
        <dbReference type="Ensembl" id="ENSMODP00000038748.1"/>
    </source>
</evidence>
<feature type="signal peptide" evidence="2">
    <location>
        <begin position="1"/>
        <end position="29"/>
    </location>
</feature>
<evidence type="ECO:0000256" key="2">
    <source>
        <dbReference type="SAM" id="SignalP"/>
    </source>
</evidence>
<dbReference type="Bgee" id="ENSMODG00000029679">
    <property type="expression patterns" value="Expressed in testis and 3 other cell types or tissues"/>
</dbReference>
<dbReference type="GO" id="GO:0001916">
    <property type="term" value="P:positive regulation of T cell mediated cytotoxicity"/>
    <property type="evidence" value="ECO:0000318"/>
    <property type="project" value="GO_Central"/>
</dbReference>
<dbReference type="InterPro" id="IPR011162">
    <property type="entry name" value="MHC_I/II-like_Ag-recog"/>
</dbReference>
<dbReference type="GO" id="GO:0009897">
    <property type="term" value="C:external side of plasma membrane"/>
    <property type="evidence" value="ECO:0000318"/>
    <property type="project" value="GO_Central"/>
</dbReference>
<name>K7DYZ7_MONDO</name>
<dbReference type="HOGENOM" id="CLU_1365867_0_0_1"/>
<dbReference type="Proteomes" id="UP000002280">
    <property type="component" value="Chromosome 1"/>
</dbReference>
<organism evidence="4 5">
    <name type="scientific">Monodelphis domestica</name>
    <name type="common">Gray short-tailed opossum</name>
    <dbReference type="NCBI Taxonomy" id="13616"/>
    <lineage>
        <taxon>Eukaryota</taxon>
        <taxon>Metazoa</taxon>
        <taxon>Chordata</taxon>
        <taxon>Craniata</taxon>
        <taxon>Vertebrata</taxon>
        <taxon>Euteleostomi</taxon>
        <taxon>Mammalia</taxon>
        <taxon>Metatheria</taxon>
        <taxon>Didelphimorphia</taxon>
        <taxon>Didelphidae</taxon>
        <taxon>Monodelphis</taxon>
    </lineage>
</organism>
<dbReference type="Pfam" id="PF00129">
    <property type="entry name" value="MHC_I"/>
    <property type="match status" value="1"/>
</dbReference>
<feature type="chain" id="PRO_5003900193" evidence="2">
    <location>
        <begin position="30"/>
        <end position="202"/>
    </location>
</feature>
<dbReference type="Ensembl" id="ENSMODT00000041856.2">
    <property type="protein sequence ID" value="ENSMODP00000038748.1"/>
    <property type="gene ID" value="ENSMODG00000029679.2"/>
</dbReference>
<dbReference type="AlphaFoldDB" id="K7DYZ7"/>
<keyword evidence="5" id="KW-1185">Reference proteome</keyword>
<dbReference type="GO" id="GO:0002486">
    <property type="term" value="P:antigen processing and presentation of endogenous peptide antigen via MHC class I via ER pathway, TAP-independent"/>
    <property type="evidence" value="ECO:0000318"/>
    <property type="project" value="GO_Central"/>
</dbReference>
<sequence length="202" mass="23702">MLTYNSRFGMMKPLFTAIFLFLLSGTIMSQHPRTRCDVLQYKNMGYSNPQTGRYSFKNEVNLNERTVYVYDSSSKRAVPQPGWENVENWNKVSQLQKEREELIMKDLQEIRNLNTDTTGTYTVTHTFDCQLCPNDAFAISGYNLFEGNEFSKNFKRIFTLATQDPAAEMMKQQSQRYPMLHGYQETQCVETLQKYLNYRDAH</sequence>
<accession>K7DYZ7</accession>
<keyword evidence="1" id="KW-0325">Glycoprotein</keyword>
<evidence type="ECO:0000256" key="1">
    <source>
        <dbReference type="ARBA" id="ARBA00023180"/>
    </source>
</evidence>
<dbReference type="SUPFAM" id="SSF54452">
    <property type="entry name" value="MHC antigen-recognition domain"/>
    <property type="match status" value="1"/>
</dbReference>
<dbReference type="InParanoid" id="K7DYZ7"/>